<proteinExistence type="predicted"/>
<evidence type="ECO:0000313" key="2">
    <source>
        <dbReference type="EMBL" id="CEM26580.1"/>
    </source>
</evidence>
<dbReference type="SUPFAM" id="SSF49899">
    <property type="entry name" value="Concanavalin A-like lectins/glucanases"/>
    <property type="match status" value="1"/>
</dbReference>
<protein>
    <recommendedName>
        <fullName evidence="4">GH16 domain-containing protein</fullName>
    </recommendedName>
</protein>
<evidence type="ECO:0000313" key="3">
    <source>
        <dbReference type="Proteomes" id="UP000041254"/>
    </source>
</evidence>
<name>A0A0G4GBR4_VITBC</name>
<feature type="chain" id="PRO_5005189773" description="GH16 domain-containing protein" evidence="1">
    <location>
        <begin position="24"/>
        <end position="186"/>
    </location>
</feature>
<sequence length="186" mass="21009">MWRCGFDMKALIVLLVALPLISGQTISTDNVTTSDNFSTVTTFDDIHTTDEGYYMNGDKCFCPGLGGSCYGECGRKYDAAEVASVEAFKYGRFETRLFPSIEVDGTVATFFLFKNDTTRWRGRPGKRWISRSTKFFAAPVDPSLKWAGHWAGVFDEKHTKLPLTVYYDYVKVYDYDLISKGFLEVG</sequence>
<dbReference type="PhylomeDB" id="A0A0G4GBR4"/>
<feature type="signal peptide" evidence="1">
    <location>
        <begin position="1"/>
        <end position="23"/>
    </location>
</feature>
<evidence type="ECO:0008006" key="4">
    <source>
        <dbReference type="Google" id="ProtNLM"/>
    </source>
</evidence>
<dbReference type="AlphaFoldDB" id="A0A0G4GBR4"/>
<dbReference type="InParanoid" id="A0A0G4GBR4"/>
<keyword evidence="1" id="KW-0732">Signal</keyword>
<evidence type="ECO:0000256" key="1">
    <source>
        <dbReference type="SAM" id="SignalP"/>
    </source>
</evidence>
<dbReference type="Proteomes" id="UP000041254">
    <property type="component" value="Unassembled WGS sequence"/>
</dbReference>
<organism evidence="2 3">
    <name type="scientific">Vitrella brassicaformis (strain CCMP3155)</name>
    <dbReference type="NCBI Taxonomy" id="1169540"/>
    <lineage>
        <taxon>Eukaryota</taxon>
        <taxon>Sar</taxon>
        <taxon>Alveolata</taxon>
        <taxon>Colpodellida</taxon>
        <taxon>Vitrellaceae</taxon>
        <taxon>Vitrella</taxon>
    </lineage>
</organism>
<dbReference type="VEuPathDB" id="CryptoDB:Vbra_923"/>
<dbReference type="EMBL" id="CDMY01000620">
    <property type="protein sequence ID" value="CEM26580.1"/>
    <property type="molecule type" value="Genomic_DNA"/>
</dbReference>
<gene>
    <name evidence="2" type="ORF">Vbra_923</name>
</gene>
<dbReference type="Gene3D" id="2.60.120.200">
    <property type="match status" value="1"/>
</dbReference>
<reference evidence="2 3" key="1">
    <citation type="submission" date="2014-11" db="EMBL/GenBank/DDBJ databases">
        <authorList>
            <person name="Zhu J."/>
            <person name="Qi W."/>
            <person name="Song R."/>
        </authorList>
    </citation>
    <scope>NUCLEOTIDE SEQUENCE [LARGE SCALE GENOMIC DNA]</scope>
</reference>
<keyword evidence="3" id="KW-1185">Reference proteome</keyword>
<dbReference type="InterPro" id="IPR013320">
    <property type="entry name" value="ConA-like_dom_sf"/>
</dbReference>
<accession>A0A0G4GBR4</accession>